<protein>
    <recommendedName>
        <fullName evidence="3">BrnT family toxin</fullName>
    </recommendedName>
</protein>
<organism evidence="1 2">
    <name type="scientific">Ciceribacter selenitireducens ATCC BAA-1503</name>
    <dbReference type="NCBI Taxonomy" id="1336235"/>
    <lineage>
        <taxon>Bacteria</taxon>
        <taxon>Pseudomonadati</taxon>
        <taxon>Pseudomonadota</taxon>
        <taxon>Alphaproteobacteria</taxon>
        <taxon>Hyphomicrobiales</taxon>
        <taxon>Rhizobiaceae</taxon>
        <taxon>Ciceribacter</taxon>
    </lineage>
</organism>
<dbReference type="Pfam" id="PF04365">
    <property type="entry name" value="BrnT_toxin"/>
    <property type="match status" value="1"/>
</dbReference>
<accession>A0A376AG27</accession>
<keyword evidence="2" id="KW-1185">Reference proteome</keyword>
<reference evidence="2" key="1">
    <citation type="submission" date="2018-07" db="EMBL/GenBank/DDBJ databases">
        <authorList>
            <person name="Peiro R."/>
            <person name="Begona"/>
            <person name="Cbmso G."/>
            <person name="Lopez M."/>
            <person name="Gonzalez S."/>
        </authorList>
    </citation>
    <scope>NUCLEOTIDE SEQUENCE [LARGE SCALE GENOMIC DNA]</scope>
</reference>
<dbReference type="Proteomes" id="UP000254764">
    <property type="component" value="Unassembled WGS sequence"/>
</dbReference>
<dbReference type="InterPro" id="IPR038573">
    <property type="entry name" value="BrnT_sf"/>
</dbReference>
<dbReference type="InterPro" id="IPR007460">
    <property type="entry name" value="BrnT_toxin"/>
</dbReference>
<dbReference type="AlphaFoldDB" id="A0A376AG27"/>
<gene>
    <name evidence="1" type="ORF">RHIZ70_2446</name>
</gene>
<dbReference type="EMBL" id="UEYP01000002">
    <property type="protein sequence ID" value="SSC66738.1"/>
    <property type="molecule type" value="Genomic_DNA"/>
</dbReference>
<evidence type="ECO:0000313" key="2">
    <source>
        <dbReference type="Proteomes" id="UP000254764"/>
    </source>
</evidence>
<proteinExistence type="predicted"/>
<name>A0A376AG27_9HYPH</name>
<evidence type="ECO:0000313" key="1">
    <source>
        <dbReference type="EMBL" id="SSC66738.1"/>
    </source>
</evidence>
<dbReference type="Gene3D" id="3.10.450.530">
    <property type="entry name" value="Ribonuclease toxin, BrnT, of type II toxin-antitoxin system"/>
    <property type="match status" value="1"/>
</dbReference>
<evidence type="ECO:0008006" key="3">
    <source>
        <dbReference type="Google" id="ProtNLM"/>
    </source>
</evidence>
<sequence>MKQMISGFDWDEGNWPKCAKHGLTKPEIEQVFENRPSIFADPSSNEVRSRAIGKTQAGRYIFVVFTLRRIATETYIRPISARFMHDREIRRYEQG</sequence>
<dbReference type="RefSeq" id="WP_235842157.1">
    <property type="nucleotide sequence ID" value="NZ_UEYP01000002.1"/>
</dbReference>